<keyword evidence="4" id="KW-1003">Cell membrane</keyword>
<evidence type="ECO:0000313" key="15">
    <source>
        <dbReference type="Proteomes" id="UP000252189"/>
    </source>
</evidence>
<dbReference type="Proteomes" id="UP000252189">
    <property type="component" value="Unassembled WGS sequence"/>
</dbReference>
<reference evidence="14 15" key="1">
    <citation type="submission" date="2018-07" db="EMBL/GenBank/DDBJ databases">
        <title>Genome sequences of Haloplanus salinus JCM 18368T.</title>
        <authorList>
            <person name="Kim Y.B."/>
            <person name="Roh S.W."/>
        </authorList>
    </citation>
    <scope>NUCLEOTIDE SEQUENCE [LARGE SCALE GENOMIC DNA]</scope>
    <source>
        <strain evidence="14 15">JCM 18368</strain>
    </source>
</reference>
<dbReference type="AlphaFoldDB" id="A0A368NA34"/>
<feature type="transmembrane region" description="Helical" evidence="13">
    <location>
        <begin position="122"/>
        <end position="146"/>
    </location>
</feature>
<dbReference type="Pfam" id="PF00474">
    <property type="entry name" value="SSF"/>
    <property type="match status" value="1"/>
</dbReference>
<keyword evidence="9" id="KW-0406">Ion transport</keyword>
<name>A0A368NA34_9EURY</name>
<dbReference type="OrthoDB" id="19182at2157"/>
<evidence type="ECO:0000256" key="8">
    <source>
        <dbReference type="ARBA" id="ARBA00023053"/>
    </source>
</evidence>
<evidence type="ECO:0000256" key="5">
    <source>
        <dbReference type="ARBA" id="ARBA00022692"/>
    </source>
</evidence>
<keyword evidence="3" id="KW-0813">Transport</keyword>
<evidence type="ECO:0000256" key="2">
    <source>
        <dbReference type="ARBA" id="ARBA00006434"/>
    </source>
</evidence>
<evidence type="ECO:0000256" key="4">
    <source>
        <dbReference type="ARBA" id="ARBA00022475"/>
    </source>
</evidence>
<comment type="caution">
    <text evidence="14">The sequence shown here is derived from an EMBL/GenBank/DDBJ whole genome shotgun (WGS) entry which is preliminary data.</text>
</comment>
<keyword evidence="7 13" id="KW-1133">Transmembrane helix</keyword>
<evidence type="ECO:0000256" key="7">
    <source>
        <dbReference type="ARBA" id="ARBA00022989"/>
    </source>
</evidence>
<organism evidence="14 15">
    <name type="scientific">Haloplanus salinus</name>
    <dbReference type="NCBI Taxonomy" id="1126245"/>
    <lineage>
        <taxon>Archaea</taxon>
        <taxon>Methanobacteriati</taxon>
        <taxon>Methanobacteriota</taxon>
        <taxon>Stenosarchaea group</taxon>
        <taxon>Halobacteria</taxon>
        <taxon>Halobacteriales</taxon>
        <taxon>Haloferacaceae</taxon>
        <taxon>Haloplanus</taxon>
    </lineage>
</organism>
<dbReference type="PROSITE" id="PS50283">
    <property type="entry name" value="NA_SOLUT_SYMP_3"/>
    <property type="match status" value="1"/>
</dbReference>
<dbReference type="InterPro" id="IPR001734">
    <property type="entry name" value="Na/solute_symporter"/>
</dbReference>
<keyword evidence="11" id="KW-0739">Sodium transport</keyword>
<comment type="subcellular location">
    <subcellularLocation>
        <location evidence="1">Cell membrane</location>
        <topology evidence="1">Multi-pass membrane protein</topology>
    </subcellularLocation>
</comment>
<feature type="transmembrane region" description="Helical" evidence="13">
    <location>
        <begin position="42"/>
        <end position="64"/>
    </location>
</feature>
<evidence type="ECO:0000256" key="3">
    <source>
        <dbReference type="ARBA" id="ARBA00022448"/>
    </source>
</evidence>
<gene>
    <name evidence="14" type="ORF">DU504_03110</name>
</gene>
<evidence type="ECO:0000256" key="12">
    <source>
        <dbReference type="RuleBase" id="RU362091"/>
    </source>
</evidence>
<feature type="transmembrane region" description="Helical" evidence="13">
    <location>
        <begin position="152"/>
        <end position="173"/>
    </location>
</feature>
<dbReference type="CDD" id="cd10322">
    <property type="entry name" value="SLC5sbd"/>
    <property type="match status" value="1"/>
</dbReference>
<feature type="transmembrane region" description="Helical" evidence="13">
    <location>
        <begin position="315"/>
        <end position="343"/>
    </location>
</feature>
<dbReference type="PANTHER" id="PTHR48086:SF3">
    <property type="entry name" value="SODIUM_PROLINE SYMPORTER"/>
    <property type="match status" value="1"/>
</dbReference>
<feature type="transmembrane region" description="Helical" evidence="13">
    <location>
        <begin position="229"/>
        <end position="249"/>
    </location>
</feature>
<feature type="transmembrane region" description="Helical" evidence="13">
    <location>
        <begin position="270"/>
        <end position="295"/>
    </location>
</feature>
<keyword evidence="8" id="KW-0915">Sodium</keyword>
<protein>
    <submittedName>
        <fullName evidence="14">Sodium:solute symporter family protein</fullName>
    </submittedName>
</protein>
<evidence type="ECO:0000256" key="11">
    <source>
        <dbReference type="ARBA" id="ARBA00023201"/>
    </source>
</evidence>
<dbReference type="PANTHER" id="PTHR48086">
    <property type="entry name" value="SODIUM/PROLINE SYMPORTER-RELATED"/>
    <property type="match status" value="1"/>
</dbReference>
<dbReference type="InterPro" id="IPR050277">
    <property type="entry name" value="Sodium:Solute_Symporter"/>
</dbReference>
<dbReference type="Gene3D" id="1.20.1730.10">
    <property type="entry name" value="Sodium/glucose cotransporter"/>
    <property type="match status" value="1"/>
</dbReference>
<feature type="transmembrane region" description="Helical" evidence="13">
    <location>
        <begin position="70"/>
        <end position="90"/>
    </location>
</feature>
<evidence type="ECO:0000256" key="9">
    <source>
        <dbReference type="ARBA" id="ARBA00023065"/>
    </source>
</evidence>
<feature type="transmembrane region" description="Helical" evidence="13">
    <location>
        <begin position="418"/>
        <end position="442"/>
    </location>
</feature>
<dbReference type="RefSeq" id="WP_114447935.1">
    <property type="nucleotide sequence ID" value="NZ_QPHM01000001.1"/>
</dbReference>
<keyword evidence="6" id="KW-0769">Symport</keyword>
<evidence type="ECO:0000256" key="10">
    <source>
        <dbReference type="ARBA" id="ARBA00023136"/>
    </source>
</evidence>
<feature type="transmembrane region" description="Helical" evidence="13">
    <location>
        <begin position="185"/>
        <end position="209"/>
    </location>
</feature>
<dbReference type="GO" id="GO:0005886">
    <property type="term" value="C:plasma membrane"/>
    <property type="evidence" value="ECO:0007669"/>
    <property type="project" value="UniProtKB-SubCell"/>
</dbReference>
<keyword evidence="15" id="KW-1185">Reference proteome</keyword>
<evidence type="ECO:0000256" key="6">
    <source>
        <dbReference type="ARBA" id="ARBA00022847"/>
    </source>
</evidence>
<keyword evidence="10 13" id="KW-0472">Membrane</keyword>
<evidence type="ECO:0000256" key="13">
    <source>
        <dbReference type="SAM" id="Phobius"/>
    </source>
</evidence>
<feature type="transmembrane region" description="Helical" evidence="13">
    <location>
        <begin position="448"/>
        <end position="467"/>
    </location>
</feature>
<keyword evidence="5 13" id="KW-0812">Transmembrane</keyword>
<dbReference type="InterPro" id="IPR038377">
    <property type="entry name" value="Na/Glc_symporter_sf"/>
</dbReference>
<feature type="transmembrane region" description="Helical" evidence="13">
    <location>
        <begin position="6"/>
        <end position="22"/>
    </location>
</feature>
<accession>A0A368NA34</accession>
<proteinExistence type="inferred from homology"/>
<dbReference type="GO" id="GO:0006814">
    <property type="term" value="P:sodium ion transport"/>
    <property type="evidence" value="ECO:0007669"/>
    <property type="project" value="UniProtKB-KW"/>
</dbReference>
<comment type="similarity">
    <text evidence="2 12">Belongs to the sodium:solute symporter (SSF) (TC 2.A.21) family.</text>
</comment>
<evidence type="ECO:0000313" key="14">
    <source>
        <dbReference type="EMBL" id="RCU46384.1"/>
    </source>
</evidence>
<feature type="transmembrane region" description="Helical" evidence="13">
    <location>
        <begin position="388"/>
        <end position="411"/>
    </location>
</feature>
<dbReference type="GO" id="GO:0015293">
    <property type="term" value="F:symporter activity"/>
    <property type="evidence" value="ECO:0007669"/>
    <property type="project" value="UniProtKB-KW"/>
</dbReference>
<sequence length="479" mass="49910">MTATIVVALYFLGMLGVGAYAASRTEYNPADYYIADRKLGTLVLTFTLVATVFSAWTFFGVGAAARGSGAGVFGFVALTAPLYALFFAVVGTRVNRLGRDLDVLTPVEYLEKRYQSSMVGTVYLLVSLIFLTAFVATQVIGGAIALDLLLDVPYEVAVLLIGAFMLVYIHIAGMRGVAWSDLVQGTVMFVTLAGAFGVVLATVGGDGIVSRVTTAASPAVFALPGPTGTWTPAFLLSFAAFFILGVPAYPQVYQRYLGAKSTKILKKSAYLFPAIALPVYFLAAALGVWSLGVVGNPPNADYAIPLMIQELTSPVVFGVALAAGVAALMSTADSVLLSLSSMVSRDFYCRHVDPDASEAREVRVSQVALVALLAVSLGVAYVQPAGVFTLGSFAVAGFAACAPALFLGLVWPKATSEAAALSMLLGVTVMTLFVAGVVDGAITGGLHYGFVGSVVSLLSFVLISVVTDSPSDITYVFAD</sequence>
<dbReference type="EMBL" id="QPHM01000001">
    <property type="protein sequence ID" value="RCU46384.1"/>
    <property type="molecule type" value="Genomic_DNA"/>
</dbReference>
<evidence type="ECO:0000256" key="1">
    <source>
        <dbReference type="ARBA" id="ARBA00004651"/>
    </source>
</evidence>